<evidence type="ECO:0000313" key="2">
    <source>
        <dbReference type="EMBL" id="KAF2192149.1"/>
    </source>
</evidence>
<proteinExistence type="predicted"/>
<organism evidence="2 3">
    <name type="scientific">Zopfia rhizophila CBS 207.26</name>
    <dbReference type="NCBI Taxonomy" id="1314779"/>
    <lineage>
        <taxon>Eukaryota</taxon>
        <taxon>Fungi</taxon>
        <taxon>Dikarya</taxon>
        <taxon>Ascomycota</taxon>
        <taxon>Pezizomycotina</taxon>
        <taxon>Dothideomycetes</taxon>
        <taxon>Dothideomycetes incertae sedis</taxon>
        <taxon>Zopfiaceae</taxon>
        <taxon>Zopfia</taxon>
    </lineage>
</organism>
<evidence type="ECO:0000313" key="3">
    <source>
        <dbReference type="Proteomes" id="UP000800200"/>
    </source>
</evidence>
<name>A0A6A6EN10_9PEZI</name>
<keyword evidence="1" id="KW-1133">Transmembrane helix</keyword>
<feature type="transmembrane region" description="Helical" evidence="1">
    <location>
        <begin position="20"/>
        <end position="36"/>
    </location>
</feature>
<protein>
    <submittedName>
        <fullName evidence="2">Uncharacterized protein</fullName>
    </submittedName>
</protein>
<dbReference type="AlphaFoldDB" id="A0A6A6EN10"/>
<gene>
    <name evidence="2" type="ORF">K469DRAFT_306422</name>
</gene>
<feature type="transmembrane region" description="Helical" evidence="1">
    <location>
        <begin position="56"/>
        <end position="75"/>
    </location>
</feature>
<evidence type="ECO:0000256" key="1">
    <source>
        <dbReference type="SAM" id="Phobius"/>
    </source>
</evidence>
<dbReference type="Proteomes" id="UP000800200">
    <property type="component" value="Unassembled WGS sequence"/>
</dbReference>
<keyword evidence="1" id="KW-0472">Membrane</keyword>
<keyword evidence="3" id="KW-1185">Reference proteome</keyword>
<keyword evidence="1" id="KW-0812">Transmembrane</keyword>
<accession>A0A6A6EN10</accession>
<sequence length="83" mass="9520">MLNTFLRPPQALPANGFEDFNVFISLLIVVMIGSSVCRKDTWKAVGGKRSHRANQLVVLTLKMAIAWVIICIWRNCLRRSFWT</sequence>
<dbReference type="EMBL" id="ML994615">
    <property type="protein sequence ID" value="KAF2192149.1"/>
    <property type="molecule type" value="Genomic_DNA"/>
</dbReference>
<reference evidence="2" key="1">
    <citation type="journal article" date="2020" name="Stud. Mycol.">
        <title>101 Dothideomycetes genomes: a test case for predicting lifestyles and emergence of pathogens.</title>
        <authorList>
            <person name="Haridas S."/>
            <person name="Albert R."/>
            <person name="Binder M."/>
            <person name="Bloem J."/>
            <person name="Labutti K."/>
            <person name="Salamov A."/>
            <person name="Andreopoulos B."/>
            <person name="Baker S."/>
            <person name="Barry K."/>
            <person name="Bills G."/>
            <person name="Bluhm B."/>
            <person name="Cannon C."/>
            <person name="Castanera R."/>
            <person name="Culley D."/>
            <person name="Daum C."/>
            <person name="Ezra D."/>
            <person name="Gonzalez J."/>
            <person name="Henrissat B."/>
            <person name="Kuo A."/>
            <person name="Liang C."/>
            <person name="Lipzen A."/>
            <person name="Lutzoni F."/>
            <person name="Magnuson J."/>
            <person name="Mondo S."/>
            <person name="Nolan M."/>
            <person name="Ohm R."/>
            <person name="Pangilinan J."/>
            <person name="Park H.-J."/>
            <person name="Ramirez L."/>
            <person name="Alfaro M."/>
            <person name="Sun H."/>
            <person name="Tritt A."/>
            <person name="Yoshinaga Y."/>
            <person name="Zwiers L.-H."/>
            <person name="Turgeon B."/>
            <person name="Goodwin S."/>
            <person name="Spatafora J."/>
            <person name="Crous P."/>
            <person name="Grigoriev I."/>
        </authorList>
    </citation>
    <scope>NUCLEOTIDE SEQUENCE</scope>
    <source>
        <strain evidence="2">CBS 207.26</strain>
    </source>
</reference>